<dbReference type="AlphaFoldDB" id="A0AA86L3L4"/>
<evidence type="ECO:0000313" key="14">
    <source>
        <dbReference type="Proteomes" id="UP000058599"/>
    </source>
</evidence>
<organism evidence="13 14">
    <name type="scientific">Sphingopyxis granuli</name>
    <dbReference type="NCBI Taxonomy" id="267128"/>
    <lineage>
        <taxon>Bacteria</taxon>
        <taxon>Pseudomonadati</taxon>
        <taxon>Pseudomonadota</taxon>
        <taxon>Alphaproteobacteria</taxon>
        <taxon>Sphingomonadales</taxon>
        <taxon>Sphingomonadaceae</taxon>
        <taxon>Sphingopyxis</taxon>
    </lineage>
</organism>
<protein>
    <recommendedName>
        <fullName evidence="4 12">Heme exporter protein D</fullName>
    </recommendedName>
</protein>
<comment type="similarity">
    <text evidence="3 12">Belongs to the CcmD/CycX/HelD family.</text>
</comment>
<keyword evidence="11 12" id="KW-0472">Membrane</keyword>
<dbReference type="Pfam" id="PF04995">
    <property type="entry name" value="CcmD"/>
    <property type="match status" value="1"/>
</dbReference>
<feature type="transmembrane region" description="Helical" evidence="12">
    <location>
        <begin position="12"/>
        <end position="33"/>
    </location>
</feature>
<keyword evidence="10 12" id="KW-1133">Transmembrane helix</keyword>
<accession>A0AA86L3L4</accession>
<evidence type="ECO:0000256" key="2">
    <source>
        <dbReference type="ARBA" id="ARBA00004377"/>
    </source>
</evidence>
<keyword evidence="14" id="KW-1185">Reference proteome</keyword>
<evidence type="ECO:0000256" key="6">
    <source>
        <dbReference type="ARBA" id="ARBA00022475"/>
    </source>
</evidence>
<dbReference type="GO" id="GO:0015886">
    <property type="term" value="P:heme transport"/>
    <property type="evidence" value="ECO:0007669"/>
    <property type="project" value="InterPro"/>
</dbReference>
<evidence type="ECO:0000256" key="12">
    <source>
        <dbReference type="RuleBase" id="RU363101"/>
    </source>
</evidence>
<dbReference type="GO" id="GO:0017004">
    <property type="term" value="P:cytochrome complex assembly"/>
    <property type="evidence" value="ECO:0007669"/>
    <property type="project" value="UniProtKB-KW"/>
</dbReference>
<evidence type="ECO:0000313" key="13">
    <source>
        <dbReference type="EMBL" id="AMG75006.1"/>
    </source>
</evidence>
<dbReference type="GO" id="GO:0005886">
    <property type="term" value="C:plasma membrane"/>
    <property type="evidence" value="ECO:0007669"/>
    <property type="project" value="UniProtKB-SubCell"/>
</dbReference>
<gene>
    <name evidence="13" type="ORF">SGRAN_2654</name>
</gene>
<keyword evidence="9 12" id="KW-0201">Cytochrome c-type biogenesis</keyword>
<evidence type="ECO:0000256" key="11">
    <source>
        <dbReference type="ARBA" id="ARBA00023136"/>
    </source>
</evidence>
<dbReference type="NCBIfam" id="TIGR03141">
    <property type="entry name" value="cytochro_ccmD"/>
    <property type="match status" value="1"/>
</dbReference>
<dbReference type="KEGG" id="sgi:SGRAN_2654"/>
<evidence type="ECO:0000256" key="3">
    <source>
        <dbReference type="ARBA" id="ARBA00008741"/>
    </source>
</evidence>
<evidence type="ECO:0000256" key="5">
    <source>
        <dbReference type="ARBA" id="ARBA00022448"/>
    </source>
</evidence>
<evidence type="ECO:0000256" key="1">
    <source>
        <dbReference type="ARBA" id="ARBA00002442"/>
    </source>
</evidence>
<evidence type="ECO:0000256" key="10">
    <source>
        <dbReference type="ARBA" id="ARBA00022989"/>
    </source>
</evidence>
<keyword evidence="8 12" id="KW-0812">Transmembrane</keyword>
<evidence type="ECO:0000256" key="8">
    <source>
        <dbReference type="ARBA" id="ARBA00022692"/>
    </source>
</evidence>
<dbReference type="EMBL" id="CP012199">
    <property type="protein sequence ID" value="AMG75006.1"/>
    <property type="molecule type" value="Genomic_DNA"/>
</dbReference>
<comment type="function">
    <text evidence="1 12">Required for the export of heme to the periplasm for the biogenesis of c-type cytochromes.</text>
</comment>
<sequence length="51" mass="5574">MTGVISGSGQWAYVVAAYALTALLIAAVLGHSWRAMRKAERRSDALRRDRA</sequence>
<dbReference type="RefSeq" id="WP_082737258.1">
    <property type="nucleotide sequence ID" value="NZ_CP012199.1"/>
</dbReference>
<evidence type="ECO:0000256" key="7">
    <source>
        <dbReference type="ARBA" id="ARBA00022519"/>
    </source>
</evidence>
<proteinExistence type="inferred from homology"/>
<dbReference type="Proteomes" id="UP000058599">
    <property type="component" value="Chromosome"/>
</dbReference>
<comment type="subcellular location">
    <subcellularLocation>
        <location evidence="2 12">Cell inner membrane</location>
        <topology evidence="2 12">Single-pass membrane protein</topology>
    </subcellularLocation>
</comment>
<name>A0AA86L3L4_9SPHN</name>
<keyword evidence="7 12" id="KW-0997">Cell inner membrane</keyword>
<evidence type="ECO:0000256" key="9">
    <source>
        <dbReference type="ARBA" id="ARBA00022748"/>
    </source>
</evidence>
<reference evidence="13 14" key="1">
    <citation type="journal article" date="2016" name="BMC Genomics">
        <title>Genomic analysis of the nitrate-respiring Sphingopyxis granuli (formerly Sphingomonas macrogoltabida) strain TFA.</title>
        <authorList>
            <person name="Garcia-Romero I."/>
            <person name="Perez-Pulido A.J."/>
            <person name="Gonzalez-Flores Y.E."/>
            <person name="Reyes-Ramirez F."/>
            <person name="Santero E."/>
            <person name="Floriano B."/>
        </authorList>
    </citation>
    <scope>NUCLEOTIDE SEQUENCE [LARGE SCALE GENOMIC DNA]</scope>
    <source>
        <strain evidence="13 14">TFA</strain>
    </source>
</reference>
<dbReference type="InterPro" id="IPR007078">
    <property type="entry name" value="Haem_export_protD_CcmD"/>
</dbReference>
<evidence type="ECO:0000256" key="4">
    <source>
        <dbReference type="ARBA" id="ARBA00016461"/>
    </source>
</evidence>
<keyword evidence="5 12" id="KW-0813">Transport</keyword>
<keyword evidence="6 12" id="KW-1003">Cell membrane</keyword>